<evidence type="ECO:0000256" key="4">
    <source>
        <dbReference type="PIRSR" id="PIRSR000105-1"/>
    </source>
</evidence>
<dbReference type="AlphaFoldDB" id="A0A9D2IEZ8"/>
<proteinExistence type="inferred from homology"/>
<evidence type="ECO:0000256" key="2">
    <source>
        <dbReference type="ARBA" id="ARBA00009463"/>
    </source>
</evidence>
<comment type="caution">
    <text evidence="7">The sequence shown here is derived from an EMBL/GenBank/DDBJ whole genome shotgun (WGS) entry which is preliminary data.</text>
</comment>
<evidence type="ECO:0000313" key="7">
    <source>
        <dbReference type="EMBL" id="HIZ06612.1"/>
    </source>
</evidence>
<organism evidence="7 8">
    <name type="scientific">Candidatus Eubacterium avistercoris</name>
    <dbReference type="NCBI Taxonomy" id="2838567"/>
    <lineage>
        <taxon>Bacteria</taxon>
        <taxon>Bacillati</taxon>
        <taxon>Bacillota</taxon>
        <taxon>Clostridia</taxon>
        <taxon>Eubacteriales</taxon>
        <taxon>Eubacteriaceae</taxon>
        <taxon>Eubacterium</taxon>
    </lineage>
</organism>
<dbReference type="PANTHER" id="PTHR48075:SF5">
    <property type="entry name" value="3-HYDROXYBUTYRYL-COA DEHYDROGENASE"/>
    <property type="match status" value="1"/>
</dbReference>
<feature type="domain" description="3-hydroxyacyl-CoA dehydrogenase C-terminal" evidence="5">
    <location>
        <begin position="191"/>
        <end position="277"/>
    </location>
</feature>
<dbReference type="SUPFAM" id="SSF51735">
    <property type="entry name" value="NAD(P)-binding Rossmann-fold domains"/>
    <property type="match status" value="1"/>
</dbReference>
<dbReference type="InterPro" id="IPR022694">
    <property type="entry name" value="3-OHacyl-CoA_DH"/>
</dbReference>
<evidence type="ECO:0000259" key="5">
    <source>
        <dbReference type="Pfam" id="PF00725"/>
    </source>
</evidence>
<feature type="non-terminal residue" evidence="7">
    <location>
        <position position="295"/>
    </location>
</feature>
<reference evidence="7" key="2">
    <citation type="submission" date="2021-04" db="EMBL/GenBank/DDBJ databases">
        <authorList>
            <person name="Gilroy R."/>
        </authorList>
    </citation>
    <scope>NUCLEOTIDE SEQUENCE</scope>
    <source>
        <strain evidence="7">CHK192-9172</strain>
    </source>
</reference>
<dbReference type="Gene3D" id="3.40.50.720">
    <property type="entry name" value="NAD(P)-binding Rossmann-like Domain"/>
    <property type="match status" value="1"/>
</dbReference>
<gene>
    <name evidence="7" type="ORF">IAA08_01605</name>
</gene>
<dbReference type="InterPro" id="IPR013328">
    <property type="entry name" value="6PGD_dom2"/>
</dbReference>
<dbReference type="GO" id="GO:0006631">
    <property type="term" value="P:fatty acid metabolic process"/>
    <property type="evidence" value="ECO:0007669"/>
    <property type="project" value="InterPro"/>
</dbReference>
<dbReference type="Proteomes" id="UP000824024">
    <property type="component" value="Unassembled WGS sequence"/>
</dbReference>
<dbReference type="GO" id="GO:0070403">
    <property type="term" value="F:NAD+ binding"/>
    <property type="evidence" value="ECO:0007669"/>
    <property type="project" value="InterPro"/>
</dbReference>
<dbReference type="Pfam" id="PF02737">
    <property type="entry name" value="3HCDH_N"/>
    <property type="match status" value="1"/>
</dbReference>
<comment type="pathway">
    <text evidence="1">Lipid metabolism; butanoate metabolism.</text>
</comment>
<dbReference type="InterPro" id="IPR006108">
    <property type="entry name" value="3HC_DH_C"/>
</dbReference>
<dbReference type="InterPro" id="IPR008927">
    <property type="entry name" value="6-PGluconate_DH-like_C_sf"/>
</dbReference>
<dbReference type="PANTHER" id="PTHR48075">
    <property type="entry name" value="3-HYDROXYACYL-COA DEHYDROGENASE FAMILY PROTEIN"/>
    <property type="match status" value="1"/>
</dbReference>
<reference evidence="7" key="1">
    <citation type="journal article" date="2021" name="PeerJ">
        <title>Extensive microbial diversity within the chicken gut microbiome revealed by metagenomics and culture.</title>
        <authorList>
            <person name="Gilroy R."/>
            <person name="Ravi A."/>
            <person name="Getino M."/>
            <person name="Pursley I."/>
            <person name="Horton D.L."/>
            <person name="Alikhan N.F."/>
            <person name="Baker D."/>
            <person name="Gharbi K."/>
            <person name="Hall N."/>
            <person name="Watson M."/>
            <person name="Adriaenssens E.M."/>
            <person name="Foster-Nyarko E."/>
            <person name="Jarju S."/>
            <person name="Secka A."/>
            <person name="Antonio M."/>
            <person name="Oren A."/>
            <person name="Chaudhuri R.R."/>
            <person name="La Ragione R."/>
            <person name="Hildebrand F."/>
            <person name="Pallen M.J."/>
        </authorList>
    </citation>
    <scope>NUCLEOTIDE SEQUENCE</scope>
    <source>
        <strain evidence="7">CHK192-9172</strain>
    </source>
</reference>
<dbReference type="Gene3D" id="1.10.1040.10">
    <property type="entry name" value="N-(1-d-carboxylethyl)-l-norvaline Dehydrogenase, domain 2"/>
    <property type="match status" value="1"/>
</dbReference>
<evidence type="ECO:0000313" key="8">
    <source>
        <dbReference type="Proteomes" id="UP000824024"/>
    </source>
</evidence>
<dbReference type="PIRSF" id="PIRSF000105">
    <property type="entry name" value="HCDH"/>
    <property type="match status" value="1"/>
</dbReference>
<dbReference type="Pfam" id="PF00725">
    <property type="entry name" value="3HCDH"/>
    <property type="match status" value="1"/>
</dbReference>
<accession>A0A9D2IEZ8</accession>
<sequence>MKAEDIKCVASIGGGVIGSSWTLLFAMRGLQVFQYDINDAQIEGCKKNIENNINSLIEFGAIKAEDKEEIKSRISYTTKIAEAVKDAQFIQENGPERLPIKQGILAEIEESAPADAIYASSSSGLLISDVTANAVHPERCVGGHPYNPPHLIPLVEITYCEKTSPETVKLAKEFYQSIGKEAVVLNKECPGYIANRLQLAVYREMIDLVMRGICSAEDADKALVYGPGIRWAIFGHNMIMQLGNPNGLKAMMEMLGDGGDVWLADMADWKHMPSKEYGEIAQASVDEMMKNFPDE</sequence>
<comment type="similarity">
    <text evidence="2">Belongs to the 3-hydroxyacyl-CoA dehydrogenase family.</text>
</comment>
<dbReference type="GO" id="GO:0016616">
    <property type="term" value="F:oxidoreductase activity, acting on the CH-OH group of donors, NAD or NADP as acceptor"/>
    <property type="evidence" value="ECO:0007669"/>
    <property type="project" value="InterPro"/>
</dbReference>
<name>A0A9D2IEZ8_9FIRM</name>
<keyword evidence="3" id="KW-0560">Oxidoreductase</keyword>
<dbReference type="SUPFAM" id="SSF48179">
    <property type="entry name" value="6-phosphogluconate dehydrogenase C-terminal domain-like"/>
    <property type="match status" value="1"/>
</dbReference>
<feature type="site" description="Important for catalytic activity" evidence="4">
    <location>
        <position position="144"/>
    </location>
</feature>
<feature type="domain" description="3-hydroxyacyl-CoA dehydrogenase NAD binding" evidence="6">
    <location>
        <begin position="9"/>
        <end position="188"/>
    </location>
</feature>
<evidence type="ECO:0000259" key="6">
    <source>
        <dbReference type="Pfam" id="PF02737"/>
    </source>
</evidence>
<dbReference type="InterPro" id="IPR006176">
    <property type="entry name" value="3-OHacyl-CoA_DH_NAD-bd"/>
</dbReference>
<dbReference type="InterPro" id="IPR036291">
    <property type="entry name" value="NAD(P)-bd_dom_sf"/>
</dbReference>
<dbReference type="EMBL" id="DXCH01000041">
    <property type="protein sequence ID" value="HIZ06612.1"/>
    <property type="molecule type" value="Genomic_DNA"/>
</dbReference>
<evidence type="ECO:0000256" key="3">
    <source>
        <dbReference type="ARBA" id="ARBA00023002"/>
    </source>
</evidence>
<evidence type="ECO:0000256" key="1">
    <source>
        <dbReference type="ARBA" id="ARBA00005086"/>
    </source>
</evidence>
<protein>
    <submittedName>
        <fullName evidence="7">3-hydroxyacyl-CoA dehydrogenase family protein</fullName>
    </submittedName>
</protein>